<feature type="region of interest" description="Disordered" evidence="1">
    <location>
        <begin position="1"/>
        <end position="23"/>
    </location>
</feature>
<dbReference type="RefSeq" id="XP_013279481.1">
    <property type="nucleotide sequence ID" value="XM_013424027.1"/>
</dbReference>
<accession>A0A0D2G4L4</accession>
<name>A0A0D2G4L4_9EURO</name>
<dbReference type="AlphaFoldDB" id="A0A0D2G4L4"/>
<dbReference type="Proteomes" id="UP000053029">
    <property type="component" value="Unassembled WGS sequence"/>
</dbReference>
<dbReference type="VEuPathDB" id="FungiDB:Z517_10415"/>
<evidence type="ECO:0000313" key="3">
    <source>
        <dbReference type="Proteomes" id="UP000053029"/>
    </source>
</evidence>
<evidence type="ECO:0000256" key="1">
    <source>
        <dbReference type="SAM" id="MobiDB-lite"/>
    </source>
</evidence>
<keyword evidence="3" id="KW-1185">Reference proteome</keyword>
<dbReference type="HOGENOM" id="CLU_1602759_0_0_1"/>
<protein>
    <submittedName>
        <fullName evidence="2">Uncharacterized protein</fullName>
    </submittedName>
</protein>
<reference evidence="2 3" key="1">
    <citation type="submission" date="2015-01" db="EMBL/GenBank/DDBJ databases">
        <title>The Genome Sequence of Fonsecaea pedrosoi CBS 271.37.</title>
        <authorList>
            <consortium name="The Broad Institute Genomics Platform"/>
            <person name="Cuomo C."/>
            <person name="de Hoog S."/>
            <person name="Gorbushina A."/>
            <person name="Stielow B."/>
            <person name="Teixiera M."/>
            <person name="Abouelleil A."/>
            <person name="Chapman S.B."/>
            <person name="Priest M."/>
            <person name="Young S.K."/>
            <person name="Wortman J."/>
            <person name="Nusbaum C."/>
            <person name="Birren B."/>
        </authorList>
    </citation>
    <scope>NUCLEOTIDE SEQUENCE [LARGE SCALE GENOMIC DNA]</scope>
    <source>
        <strain evidence="2 3">CBS 271.37</strain>
    </source>
</reference>
<organism evidence="2 3">
    <name type="scientific">Fonsecaea pedrosoi CBS 271.37</name>
    <dbReference type="NCBI Taxonomy" id="1442368"/>
    <lineage>
        <taxon>Eukaryota</taxon>
        <taxon>Fungi</taxon>
        <taxon>Dikarya</taxon>
        <taxon>Ascomycota</taxon>
        <taxon>Pezizomycotina</taxon>
        <taxon>Eurotiomycetes</taxon>
        <taxon>Chaetothyriomycetidae</taxon>
        <taxon>Chaetothyriales</taxon>
        <taxon>Herpotrichiellaceae</taxon>
        <taxon>Fonsecaea</taxon>
    </lineage>
</organism>
<proteinExistence type="predicted"/>
<dbReference type="OrthoDB" id="4155719at2759"/>
<sequence length="166" mass="17013">MRPGPKIRGLQINSTESKAITDSSNQWFQDRLTKKKPVNVFSAQETEPVVPGTPKIVDYDGSAFSVSSTRLTNSKTVLLPGESHTSAPKAQPGTHTADVLVAGVAFCIDGKVPPGIELTPGRDKPSGFVGKVSRTMPSAATLKSRLPGGSRGGGASASGGGAAPTS</sequence>
<gene>
    <name evidence="2" type="ORF">Z517_10415</name>
</gene>
<feature type="region of interest" description="Disordered" evidence="1">
    <location>
        <begin position="120"/>
        <end position="166"/>
    </location>
</feature>
<feature type="compositionally biased region" description="Polar residues" evidence="1">
    <location>
        <begin position="11"/>
        <end position="23"/>
    </location>
</feature>
<feature type="compositionally biased region" description="Gly residues" evidence="1">
    <location>
        <begin position="149"/>
        <end position="166"/>
    </location>
</feature>
<evidence type="ECO:0000313" key="2">
    <source>
        <dbReference type="EMBL" id="KIW75673.1"/>
    </source>
</evidence>
<dbReference type="EMBL" id="KN846975">
    <property type="protein sequence ID" value="KIW75673.1"/>
    <property type="molecule type" value="Genomic_DNA"/>
</dbReference>
<dbReference type="GeneID" id="25309905"/>